<accession>A0A167HP27</accession>
<evidence type="ECO:0000313" key="3">
    <source>
        <dbReference type="Proteomes" id="UP000077013"/>
    </source>
</evidence>
<dbReference type="InterPro" id="IPR006531">
    <property type="entry name" value="Gp5/Vgr_OB"/>
</dbReference>
<dbReference type="OrthoDB" id="1907165at2"/>
<dbReference type="InterPro" id="IPR037026">
    <property type="entry name" value="Vgr_OB-fold_dom_sf"/>
</dbReference>
<evidence type="ECO:0000259" key="1">
    <source>
        <dbReference type="Pfam" id="PF04717"/>
    </source>
</evidence>
<comment type="caution">
    <text evidence="2">The sequence shown here is derived from an EMBL/GenBank/DDBJ whole genome shotgun (WGS) entry which is preliminary data.</text>
</comment>
<dbReference type="AlphaFoldDB" id="A0A167HP27"/>
<dbReference type="STRING" id="1763537.ULVI_09545"/>
<dbReference type="Proteomes" id="UP000077013">
    <property type="component" value="Unassembled WGS sequence"/>
</dbReference>
<dbReference type="SUPFAM" id="SSF69255">
    <property type="entry name" value="gp5 N-terminal domain-like"/>
    <property type="match status" value="1"/>
</dbReference>
<proteinExistence type="predicted"/>
<dbReference type="RefSeq" id="WP_068592178.1">
    <property type="nucleotide sequence ID" value="NZ_LRXL01000037.1"/>
</dbReference>
<dbReference type="InterPro" id="IPR006533">
    <property type="entry name" value="T6SS_Vgr_RhsGE"/>
</dbReference>
<dbReference type="Gene3D" id="2.40.50.230">
    <property type="entry name" value="Gp5 N-terminal domain"/>
    <property type="match status" value="1"/>
</dbReference>
<reference evidence="2 3" key="1">
    <citation type="submission" date="2016-02" db="EMBL/GenBank/DDBJ databases">
        <title>Ulvibacter sp. LPB0005, isolated from Thais luteostoma.</title>
        <authorList>
            <person name="Shin S.-K."/>
            <person name="Yi H."/>
        </authorList>
    </citation>
    <scope>NUCLEOTIDE SEQUENCE [LARGE SCALE GENOMIC DNA]</scope>
    <source>
        <strain evidence="2 3">LPB0005</strain>
    </source>
</reference>
<feature type="domain" description="Gp5/Type VI secretion system Vgr protein OB-fold" evidence="1">
    <location>
        <begin position="378"/>
        <end position="452"/>
    </location>
</feature>
<protein>
    <submittedName>
        <fullName evidence="2">Type IV secretion protein Rhs</fullName>
    </submittedName>
</protein>
<dbReference type="EMBL" id="LRXL01000037">
    <property type="protein sequence ID" value="OAB78814.1"/>
    <property type="molecule type" value="Genomic_DNA"/>
</dbReference>
<gene>
    <name evidence="2" type="ORF">ULVI_09545</name>
</gene>
<dbReference type="Pfam" id="PF04717">
    <property type="entry name" value="Phage_base_V"/>
    <property type="match status" value="1"/>
</dbReference>
<evidence type="ECO:0000313" key="2">
    <source>
        <dbReference type="EMBL" id="OAB78814.1"/>
    </source>
</evidence>
<dbReference type="NCBIfam" id="TIGR01646">
    <property type="entry name" value="vgr_GE"/>
    <property type="match status" value="1"/>
</dbReference>
<keyword evidence="3" id="KW-1185">Reference proteome</keyword>
<organism evidence="2 3">
    <name type="scientific">Cochleicola gelatinilyticus</name>
    <dbReference type="NCBI Taxonomy" id="1763537"/>
    <lineage>
        <taxon>Bacteria</taxon>
        <taxon>Pseudomonadati</taxon>
        <taxon>Bacteroidota</taxon>
        <taxon>Flavobacteriia</taxon>
        <taxon>Flavobacteriales</taxon>
        <taxon>Flavobacteriaceae</taxon>
        <taxon>Cochleicola</taxon>
    </lineage>
</organism>
<dbReference type="Gene3D" id="3.55.50.10">
    <property type="entry name" value="Baseplate protein-like domains"/>
    <property type="match status" value="1"/>
</dbReference>
<dbReference type="SUPFAM" id="SSF69279">
    <property type="entry name" value="Phage tail proteins"/>
    <property type="match status" value="1"/>
</dbReference>
<sequence length="581" mass="63397">MNNSRTIGTSQSPDLTTFNILIEGEALSAIYQVKNIMVEKEVNRIPFAQLVFFDGEASAQDFNLSNEELLIPGKKIEITAGYHNDEASIFKGVIIKQSIKVRENTSVLLVECRDEAVKMTLGRKSGYFYDSTDSDIIEQIISKNGLESDVETTSFTHNELVQYRASDWDFIMTRAQANGKICVVENGKLVVSKPNVTQEPVETVAFGASLLAFDGEMDARNQYNTITSYGWSPSEGAIVETEANNPNITLNGNISTSDLADVFGIENLELKHGGSYATTQLQEWSDAKALFQQLSKIRGRVKFQGIPSVKPNTILKLEGVGDRFSGNIFVNAVRHEIANGNWTVDAEFGMNPTWFSETYEINDLPAAGLLPAINGLQIGVVSQLEEDPEGEDRILINMPIINKDEQGIWARVASLDAGADRGAFFRPEIGDEVIVGFVNDDPNHAVVLGMLHSSVRPSPISATDDNHEKGFVTRSELKFLFDDEKKSITLETPAGKKIVIDEDEESILIEDENSNKITIDSDGITLDSGKDINIKASGDITLEGTNVSIIANAEFKAEGSAGAEVSTSAIAVLKGSLVQIN</sequence>
<name>A0A167HP27_9FLAO</name>